<sequence length="47" mass="5373">MFQVKKLFERALSFRNHNTQTSETDAMIKALHKLIGLDIPSTKASVR</sequence>
<evidence type="ECO:0000313" key="2">
    <source>
        <dbReference type="Proteomes" id="UP000218160"/>
    </source>
</evidence>
<evidence type="ECO:0000313" key="1">
    <source>
        <dbReference type="EMBL" id="ATF09255.1"/>
    </source>
</evidence>
<dbReference type="AlphaFoldDB" id="A0A291B8C6"/>
<dbReference type="Proteomes" id="UP000218160">
    <property type="component" value="Chromosome 1"/>
</dbReference>
<gene>
    <name evidence="1" type="ORF">BTN50_0741</name>
</gene>
<organism evidence="1 2">
    <name type="scientific">Candidatus Enterovibrio altilux</name>
    <dbReference type="NCBI Taxonomy" id="1927128"/>
    <lineage>
        <taxon>Bacteria</taxon>
        <taxon>Pseudomonadati</taxon>
        <taxon>Pseudomonadota</taxon>
        <taxon>Gammaproteobacteria</taxon>
        <taxon>Vibrionales</taxon>
        <taxon>Vibrionaceae</taxon>
        <taxon>Enterovibrio</taxon>
    </lineage>
</organism>
<name>A0A291B8C6_9GAMM</name>
<proteinExistence type="predicted"/>
<dbReference type="KEGG" id="elux:BTN50_0741"/>
<reference evidence="2" key="1">
    <citation type="submission" date="2017-04" db="EMBL/GenBank/DDBJ databases">
        <title>Genome evolution of the luminous symbionts of deep sea anglerfish.</title>
        <authorList>
            <person name="Hendry T.A."/>
        </authorList>
    </citation>
    <scope>NUCLEOTIDE SEQUENCE [LARGE SCALE GENOMIC DNA]</scope>
</reference>
<dbReference type="EMBL" id="CP020660">
    <property type="protein sequence ID" value="ATF09255.1"/>
    <property type="molecule type" value="Genomic_DNA"/>
</dbReference>
<accession>A0A291B8C6</accession>
<protein>
    <recommendedName>
        <fullName evidence="3">Mobile element protein</fullName>
    </recommendedName>
</protein>
<keyword evidence="2" id="KW-1185">Reference proteome</keyword>
<evidence type="ECO:0008006" key="3">
    <source>
        <dbReference type="Google" id="ProtNLM"/>
    </source>
</evidence>